<evidence type="ECO:0000256" key="6">
    <source>
        <dbReference type="ARBA" id="ARBA00022741"/>
    </source>
</evidence>
<evidence type="ECO:0000256" key="9">
    <source>
        <dbReference type="ARBA" id="ARBA00023136"/>
    </source>
</evidence>
<feature type="transmembrane region" description="Helical" evidence="10">
    <location>
        <begin position="89"/>
        <end position="111"/>
    </location>
</feature>
<dbReference type="EMBL" id="VFPA01000001">
    <property type="protein sequence ID" value="TQM14400.1"/>
    <property type="molecule type" value="Genomic_DNA"/>
</dbReference>
<dbReference type="PROSITE" id="PS50929">
    <property type="entry name" value="ABC_TM1F"/>
    <property type="match status" value="1"/>
</dbReference>
<dbReference type="InterPro" id="IPR039421">
    <property type="entry name" value="Type_1_exporter"/>
</dbReference>
<dbReference type="InterPro" id="IPR027417">
    <property type="entry name" value="P-loop_NTPase"/>
</dbReference>
<dbReference type="SUPFAM" id="SSF90123">
    <property type="entry name" value="ABC transporter transmembrane region"/>
    <property type="match status" value="1"/>
</dbReference>
<keyword evidence="5 10" id="KW-0812">Transmembrane</keyword>
<feature type="domain" description="ABC transmembrane type-1" evidence="12">
    <location>
        <begin position="49"/>
        <end position="331"/>
    </location>
</feature>
<feature type="transmembrane region" description="Helical" evidence="10">
    <location>
        <begin position="189"/>
        <end position="207"/>
    </location>
</feature>
<protein>
    <submittedName>
        <fullName evidence="13">ATP-binding cassette subfamily C protein</fullName>
    </submittedName>
</protein>
<dbReference type="GO" id="GO:0015421">
    <property type="term" value="F:ABC-type oligopeptide transporter activity"/>
    <property type="evidence" value="ECO:0007669"/>
    <property type="project" value="TreeGrafter"/>
</dbReference>
<dbReference type="OrthoDB" id="9806127at2"/>
<gene>
    <name evidence="13" type="ORF">FB558_1164</name>
</gene>
<evidence type="ECO:0000256" key="3">
    <source>
        <dbReference type="ARBA" id="ARBA00022475"/>
    </source>
</evidence>
<dbReference type="SMART" id="SM00382">
    <property type="entry name" value="AAA"/>
    <property type="match status" value="1"/>
</dbReference>
<dbReference type="InterPro" id="IPR003439">
    <property type="entry name" value="ABC_transporter-like_ATP-bd"/>
</dbReference>
<proteinExistence type="predicted"/>
<evidence type="ECO:0000259" key="11">
    <source>
        <dbReference type="PROSITE" id="PS50893"/>
    </source>
</evidence>
<evidence type="ECO:0000313" key="13">
    <source>
        <dbReference type="EMBL" id="TQM14400.1"/>
    </source>
</evidence>
<dbReference type="PANTHER" id="PTHR43394">
    <property type="entry name" value="ATP-DEPENDENT PERMEASE MDL1, MITOCHONDRIAL"/>
    <property type="match status" value="1"/>
</dbReference>
<organism evidence="13 14">
    <name type="scientific">Pseudonocardia kunmingensis</name>
    <dbReference type="NCBI Taxonomy" id="630975"/>
    <lineage>
        <taxon>Bacteria</taxon>
        <taxon>Bacillati</taxon>
        <taxon>Actinomycetota</taxon>
        <taxon>Actinomycetes</taxon>
        <taxon>Pseudonocardiales</taxon>
        <taxon>Pseudonocardiaceae</taxon>
        <taxon>Pseudonocardia</taxon>
    </lineage>
</organism>
<evidence type="ECO:0000256" key="1">
    <source>
        <dbReference type="ARBA" id="ARBA00004651"/>
    </source>
</evidence>
<dbReference type="PROSITE" id="PS50893">
    <property type="entry name" value="ABC_TRANSPORTER_2"/>
    <property type="match status" value="1"/>
</dbReference>
<keyword evidence="2" id="KW-0813">Transport</keyword>
<dbReference type="GO" id="GO:0016887">
    <property type="term" value="F:ATP hydrolysis activity"/>
    <property type="evidence" value="ECO:0007669"/>
    <property type="project" value="InterPro"/>
</dbReference>
<dbReference type="Proteomes" id="UP000315677">
    <property type="component" value="Unassembled WGS sequence"/>
</dbReference>
<dbReference type="Gene3D" id="3.40.50.300">
    <property type="entry name" value="P-loop containing nucleotide triphosphate hydrolases"/>
    <property type="match status" value="1"/>
</dbReference>
<dbReference type="InterPro" id="IPR036640">
    <property type="entry name" value="ABC1_TM_sf"/>
</dbReference>
<dbReference type="InterPro" id="IPR003593">
    <property type="entry name" value="AAA+_ATPase"/>
</dbReference>
<dbReference type="InterPro" id="IPR011527">
    <property type="entry name" value="ABC1_TM_dom"/>
</dbReference>
<comment type="subcellular location">
    <subcellularLocation>
        <location evidence="1">Cell membrane</location>
        <topology evidence="1">Multi-pass membrane protein</topology>
    </subcellularLocation>
</comment>
<dbReference type="AlphaFoldDB" id="A0A543DYJ4"/>
<keyword evidence="14" id="KW-1185">Reference proteome</keyword>
<dbReference type="SUPFAM" id="SSF52540">
    <property type="entry name" value="P-loop containing nucleoside triphosphate hydrolases"/>
    <property type="match status" value="1"/>
</dbReference>
<name>A0A543DYJ4_9PSEU</name>
<evidence type="ECO:0000256" key="7">
    <source>
        <dbReference type="ARBA" id="ARBA00022840"/>
    </source>
</evidence>
<keyword evidence="8 10" id="KW-1133">Transmembrane helix</keyword>
<keyword evidence="7 13" id="KW-0067">ATP-binding</keyword>
<accession>A0A543DYJ4</accession>
<sequence>MNNGGASNGGASNGVDNGGARAHLLPIATPARTRGALAGLVRPHRALLAGTVVTLVAASVAVLVVPALLGRIVDVVISRGVAGLVDALALGILVALVARALLAALGSVLVARLGELVLAELRENVVRRALDVPLADVERAGSGDLLQRVGGDIAVISEGVRRALPTVVISLLDVALTLVGLTLLDWRLALAGLAPLPIWILIGRWYLRTSGRLYAAERVAEGARTQTLLAGIGGAPTVRAFRRRAAQLARIDRHSTAAVRASVRASTAESRFGLVMNGAELVGVLSILVTGFLLVRADAVTVGAATAAALYFLRLFDPIGIMLYLLDEAQSAGAALARLVGVADMPAPPQPRAPRTPRDASVRLRGVRHAYDSGPEVLHGVDLEIAPGERVAVVGASGAGKTTLGAVLAGVHTPTGGTVEIGGVPLAAIAPLRRHVALVTQEVHVFAGTVADNLRLARPDATDADLAAALRTVEAPLALSDVVGDGGDELSATRAQQLALARLVLADPAVAVLDEATAEAGSAGARTLERAAEAALAGRTAVVIAHRLTQAADADRVVVLDKGRVVESGPHEQLVAAGGSYAALWAAWASPRTP</sequence>
<feature type="transmembrane region" description="Helical" evidence="10">
    <location>
        <begin position="274"/>
        <end position="293"/>
    </location>
</feature>
<dbReference type="FunFam" id="3.40.50.300:FF:001001">
    <property type="entry name" value="Multidrug ABC transporter ATP-binding protein"/>
    <property type="match status" value="1"/>
</dbReference>
<evidence type="ECO:0000313" key="14">
    <source>
        <dbReference type="Proteomes" id="UP000315677"/>
    </source>
</evidence>
<feature type="domain" description="ABC transporter" evidence="11">
    <location>
        <begin position="362"/>
        <end position="587"/>
    </location>
</feature>
<dbReference type="PANTHER" id="PTHR43394:SF1">
    <property type="entry name" value="ATP-BINDING CASSETTE SUB-FAMILY B MEMBER 10, MITOCHONDRIAL"/>
    <property type="match status" value="1"/>
</dbReference>
<dbReference type="Gene3D" id="1.20.1560.10">
    <property type="entry name" value="ABC transporter type 1, transmembrane domain"/>
    <property type="match status" value="1"/>
</dbReference>
<keyword evidence="6" id="KW-0547">Nucleotide-binding</keyword>
<evidence type="ECO:0000256" key="8">
    <source>
        <dbReference type="ARBA" id="ARBA00022989"/>
    </source>
</evidence>
<evidence type="ECO:0000256" key="10">
    <source>
        <dbReference type="SAM" id="Phobius"/>
    </source>
</evidence>
<feature type="transmembrane region" description="Helical" evidence="10">
    <location>
        <begin position="46"/>
        <end position="69"/>
    </location>
</feature>
<dbReference type="RefSeq" id="WP_142048796.1">
    <property type="nucleotide sequence ID" value="NZ_VFPA01000001.1"/>
</dbReference>
<dbReference type="CDD" id="cd07346">
    <property type="entry name" value="ABC_6TM_exporters"/>
    <property type="match status" value="1"/>
</dbReference>
<evidence type="ECO:0000256" key="4">
    <source>
        <dbReference type="ARBA" id="ARBA00022519"/>
    </source>
</evidence>
<evidence type="ECO:0000256" key="2">
    <source>
        <dbReference type="ARBA" id="ARBA00022448"/>
    </source>
</evidence>
<dbReference type="Pfam" id="PF00664">
    <property type="entry name" value="ABC_membrane"/>
    <property type="match status" value="1"/>
</dbReference>
<evidence type="ECO:0000259" key="12">
    <source>
        <dbReference type="PROSITE" id="PS50929"/>
    </source>
</evidence>
<keyword evidence="3" id="KW-1003">Cell membrane</keyword>
<comment type="caution">
    <text evidence="13">The sequence shown here is derived from an EMBL/GenBank/DDBJ whole genome shotgun (WGS) entry which is preliminary data.</text>
</comment>
<dbReference type="Pfam" id="PF00005">
    <property type="entry name" value="ABC_tran"/>
    <property type="match status" value="1"/>
</dbReference>
<dbReference type="GO" id="GO:0005886">
    <property type="term" value="C:plasma membrane"/>
    <property type="evidence" value="ECO:0007669"/>
    <property type="project" value="UniProtKB-SubCell"/>
</dbReference>
<evidence type="ECO:0000256" key="5">
    <source>
        <dbReference type="ARBA" id="ARBA00022692"/>
    </source>
</evidence>
<dbReference type="GO" id="GO:0005524">
    <property type="term" value="F:ATP binding"/>
    <property type="evidence" value="ECO:0007669"/>
    <property type="project" value="UniProtKB-KW"/>
</dbReference>
<keyword evidence="4" id="KW-0997">Cell inner membrane</keyword>
<reference evidence="13 14" key="1">
    <citation type="submission" date="2019-06" db="EMBL/GenBank/DDBJ databases">
        <title>Sequencing the genomes of 1000 actinobacteria strains.</title>
        <authorList>
            <person name="Klenk H.-P."/>
        </authorList>
    </citation>
    <scope>NUCLEOTIDE SEQUENCE [LARGE SCALE GENOMIC DNA]</scope>
    <source>
        <strain evidence="13 14">DSM 45301</strain>
    </source>
</reference>
<keyword evidence="9 10" id="KW-0472">Membrane</keyword>